<name>A0ABS8WYR4_DATST</name>
<organism evidence="2 3">
    <name type="scientific">Datura stramonium</name>
    <name type="common">Jimsonweed</name>
    <name type="synonym">Common thornapple</name>
    <dbReference type="NCBI Taxonomy" id="4076"/>
    <lineage>
        <taxon>Eukaryota</taxon>
        <taxon>Viridiplantae</taxon>
        <taxon>Streptophyta</taxon>
        <taxon>Embryophyta</taxon>
        <taxon>Tracheophyta</taxon>
        <taxon>Spermatophyta</taxon>
        <taxon>Magnoliopsida</taxon>
        <taxon>eudicotyledons</taxon>
        <taxon>Gunneridae</taxon>
        <taxon>Pentapetalae</taxon>
        <taxon>asterids</taxon>
        <taxon>lamiids</taxon>
        <taxon>Solanales</taxon>
        <taxon>Solanaceae</taxon>
        <taxon>Solanoideae</taxon>
        <taxon>Datureae</taxon>
        <taxon>Datura</taxon>
    </lineage>
</organism>
<dbReference type="SUPFAM" id="SSF51556">
    <property type="entry name" value="Metallo-dependent hydrolases"/>
    <property type="match status" value="1"/>
</dbReference>
<feature type="domain" description="Amidohydrolase 3" evidence="1">
    <location>
        <begin position="9"/>
        <end position="135"/>
    </location>
</feature>
<dbReference type="PANTHER" id="PTHR22642">
    <property type="entry name" value="IMIDAZOLONEPROPIONASE"/>
    <property type="match status" value="1"/>
</dbReference>
<sequence length="148" mass="16230">PDHLLDDADSATKKLGSERAERGSYLFKSLLTNNAQLAFGSDWPVADINPLKSIRTSMKRIPPGWEKAWIPSECLCLKDALKAYTISAAHACFLDKYVGSLSPGKYADFVVLSTNSWEDFATEVSADVEATYVSGSKAYSIRAEDKSE</sequence>
<dbReference type="Pfam" id="PF07969">
    <property type="entry name" value="Amidohydro_3"/>
    <property type="match status" value="1"/>
</dbReference>
<dbReference type="EMBL" id="JACEIK010013750">
    <property type="protein sequence ID" value="MCE3216644.1"/>
    <property type="molecule type" value="Genomic_DNA"/>
</dbReference>
<evidence type="ECO:0000313" key="2">
    <source>
        <dbReference type="EMBL" id="MCE3216644.1"/>
    </source>
</evidence>
<dbReference type="InterPro" id="IPR032466">
    <property type="entry name" value="Metal_Hydrolase"/>
</dbReference>
<comment type="caution">
    <text evidence="2">The sequence shown here is derived from an EMBL/GenBank/DDBJ whole genome shotgun (WGS) entry which is preliminary data.</text>
</comment>
<evidence type="ECO:0000313" key="3">
    <source>
        <dbReference type="Proteomes" id="UP000823775"/>
    </source>
</evidence>
<feature type="non-terminal residue" evidence="2">
    <location>
        <position position="1"/>
    </location>
</feature>
<dbReference type="Gene3D" id="3.20.20.140">
    <property type="entry name" value="Metal-dependent hydrolases"/>
    <property type="match status" value="1"/>
</dbReference>
<keyword evidence="3" id="KW-1185">Reference proteome</keyword>
<accession>A0ABS8WYR4</accession>
<proteinExistence type="predicted"/>
<evidence type="ECO:0000259" key="1">
    <source>
        <dbReference type="Pfam" id="PF07969"/>
    </source>
</evidence>
<dbReference type="SUPFAM" id="SSF51338">
    <property type="entry name" value="Composite domain of metallo-dependent hydrolases"/>
    <property type="match status" value="1"/>
</dbReference>
<protein>
    <submittedName>
        <fullName evidence="2">Protein LONG AFTER FAR-RED 3</fullName>
    </submittedName>
</protein>
<dbReference type="PANTHER" id="PTHR22642:SF2">
    <property type="entry name" value="PROTEIN LONG AFTER FAR-RED 3"/>
    <property type="match status" value="1"/>
</dbReference>
<reference evidence="2 3" key="1">
    <citation type="journal article" date="2021" name="BMC Genomics">
        <title>Datura genome reveals duplications of psychoactive alkaloid biosynthetic genes and high mutation rate following tissue culture.</title>
        <authorList>
            <person name="Rajewski A."/>
            <person name="Carter-House D."/>
            <person name="Stajich J."/>
            <person name="Litt A."/>
        </authorList>
    </citation>
    <scope>NUCLEOTIDE SEQUENCE [LARGE SCALE GENOMIC DNA]</scope>
    <source>
        <strain evidence="2">AR-01</strain>
    </source>
</reference>
<dbReference type="InterPro" id="IPR013108">
    <property type="entry name" value="Amidohydro_3"/>
</dbReference>
<gene>
    <name evidence="2" type="primary">LAF3_1</name>
    <name evidence="2" type="ORF">HAX54_007309</name>
</gene>
<dbReference type="InterPro" id="IPR011059">
    <property type="entry name" value="Metal-dep_hydrolase_composite"/>
</dbReference>
<dbReference type="Proteomes" id="UP000823775">
    <property type="component" value="Unassembled WGS sequence"/>
</dbReference>